<feature type="domain" description="BRCT" evidence="15">
    <location>
        <begin position="822"/>
        <end position="903"/>
    </location>
</feature>
<feature type="binding site" evidence="13">
    <location>
        <position position="234"/>
    </location>
    <ligand>
        <name>NAD(+)</name>
        <dbReference type="ChEBI" id="CHEBI:57540"/>
    </ligand>
</feature>
<dbReference type="SUPFAM" id="SSF50249">
    <property type="entry name" value="Nucleic acid-binding proteins"/>
    <property type="match status" value="1"/>
</dbReference>
<feature type="binding site" evidence="13">
    <location>
        <position position="505"/>
    </location>
    <ligand>
        <name>Zn(2+)</name>
        <dbReference type="ChEBI" id="CHEBI:29105"/>
    </ligand>
</feature>
<dbReference type="Pfam" id="PF03120">
    <property type="entry name" value="OB_DNA_ligase"/>
    <property type="match status" value="1"/>
</dbReference>
<dbReference type="GO" id="GO:0046872">
    <property type="term" value="F:metal ion binding"/>
    <property type="evidence" value="ECO:0007669"/>
    <property type="project" value="UniProtKB-KW"/>
</dbReference>
<dbReference type="InterPro" id="IPR001679">
    <property type="entry name" value="DNA_ligase"/>
</dbReference>
<dbReference type="FunFam" id="3.40.50.10190:FF:000054">
    <property type="entry name" value="DNA ligase"/>
    <property type="match status" value="1"/>
</dbReference>
<dbReference type="InterPro" id="IPR013840">
    <property type="entry name" value="DNAligase_N"/>
</dbReference>
<keyword evidence="8 13" id="KW-0460">Magnesium</keyword>
<evidence type="ECO:0000256" key="3">
    <source>
        <dbReference type="ARBA" id="ARBA00022598"/>
    </source>
</evidence>
<dbReference type="InterPro" id="IPR036420">
    <property type="entry name" value="BRCT_dom_sf"/>
</dbReference>
<reference evidence="16 17" key="1">
    <citation type="journal article" date="2018" name="Int. J. Syst. Evol. Microbiol.">
        <title>Bifidobacterium callitrichidarum sp. nov. from the faeces of the emperor tamarin (Saguinus imperator).</title>
        <authorList>
            <person name="Modesto M."/>
            <person name="Michelini S."/>
            <person name="Sansosti M.C."/>
            <person name="De Filippo C."/>
            <person name="Cavalieri D."/>
            <person name="Qvirist L."/>
            <person name="Andlid T."/>
            <person name="Spiezio C."/>
            <person name="Sandri C."/>
            <person name="Pascarelli S."/>
            <person name="Sgorbati B."/>
            <person name="Mattarelli P."/>
        </authorList>
    </citation>
    <scope>NUCLEOTIDE SEQUENCE [LARGE SCALE GENOMIC DNA]</scope>
    <source>
        <strain evidence="16 17">TRI 5</strain>
    </source>
</reference>
<dbReference type="InterPro" id="IPR018239">
    <property type="entry name" value="DNA_ligase_AS"/>
</dbReference>
<dbReference type="Gene3D" id="3.40.50.10190">
    <property type="entry name" value="BRCT domain"/>
    <property type="match status" value="1"/>
</dbReference>
<dbReference type="InterPro" id="IPR013839">
    <property type="entry name" value="DNAligase_adenylation"/>
</dbReference>
<evidence type="ECO:0000256" key="10">
    <source>
        <dbReference type="ARBA" id="ARBA00023204"/>
    </source>
</evidence>
<feature type="binding site" evidence="13">
    <location>
        <position position="172"/>
    </location>
    <ligand>
        <name>NAD(+)</name>
        <dbReference type="ChEBI" id="CHEBI:57540"/>
    </ligand>
</feature>
<dbReference type="HAMAP" id="MF_01588">
    <property type="entry name" value="DNA_ligase_A"/>
    <property type="match status" value="1"/>
</dbReference>
<dbReference type="InterPro" id="IPR033136">
    <property type="entry name" value="DNA_ligase_CS"/>
</dbReference>
<dbReference type="PANTHER" id="PTHR23389">
    <property type="entry name" value="CHROMOSOME TRANSMISSION FIDELITY FACTOR 18"/>
    <property type="match status" value="1"/>
</dbReference>
<evidence type="ECO:0000256" key="2">
    <source>
        <dbReference type="ARBA" id="ARBA00013308"/>
    </source>
</evidence>
<comment type="function">
    <text evidence="13">DNA ligase that catalyzes the formation of phosphodiester linkages between 5'-phosphoryl and 3'-hydroxyl groups in double-stranded DNA using NAD as a coenzyme and as the energy source for the reaction. It is essential for DNA replication and repair of damaged DNA.</text>
</comment>
<sequence length="916" mass="99659">MSTEQLAWDFDDGGEAEIRPDEGATRFAPGSAQWIAALAPTDDDAIRLDRFDVNGLDSENAARLWAKVAAWVEADQIAYYIDDSPVSSDAAYDARMRCLEKLEAAFPALDNPQSPTHRVGGTFSNDFTSVRHPSRMMSLDDVFSIEELKDWYDSVIRDLDWPEGKPLPMSCEVKIDGLALNLIYRNGVLEQGLTRGDGVTGEDITLNVRTIASIPANLGGPKEDIPDFVEIRGEVFMRWDDFRALNAEQEDAGRAPFANPRNAAAGSLRQKDPRITATRRLSFYAHGLGRLTWGPDHPHGTHDVVADQSEAYELYTKWGVPVSPHNRAVTSFQEILDMIDYYGEHRGDIEHALDGIVVKVDDLTLQRTLGATSRAPRWAIAYKYPPEEVNTELKDIIVQVGRTGRVTPVAILKPVYVAGSTVARTTLHNAFEVKRKGILIGDTVVVRKAGDVIPELVGPVLERRKGREDQLREFVMPERCPSCGSKLAPAKEGDKDIRCLNVESCPAQLTERVISLASRKAFDIEHLGDQSAIALTNPEENRPDSTATYAPDITEILVKPGQEPEPYEPVPGLELPARQTPVLSSEAGLFALSIADLKNVYVWREASIIEVREVEGPDGRKRKTRKKIGESGLWHRVPAFWTLPVAAKKLTAKQLAERAATANAGTVTAAGTVSPVGAPSAADYPDYDIPADAEIVRIDHKSTRNGVTDVPIIVRPGENTRKMFDEMDKARHADLWRVLVALSIRRLGPPTARLIASSLGSLDAIASATVEDLTQIDGVGPEIAESVVNWFTAAREPGDWRGETLRAWQAAGVGVSAAETSTLPQTLAGKTVVVTGSLEGYSRDSAKEAIIERGGKAAGSVSKKTDYVVVGANAGSKAAKAEELGIPMLDEAQFARLLETGEVEATPADGEQDAAE</sequence>
<keyword evidence="7 13" id="KW-0862">Zinc</keyword>
<feature type="binding site" evidence="13">
    <location>
        <begin position="138"/>
        <end position="139"/>
    </location>
    <ligand>
        <name>NAD(+)</name>
        <dbReference type="ChEBI" id="CHEBI:57540"/>
    </ligand>
</feature>
<keyword evidence="5 13" id="KW-0479">Metal-binding</keyword>
<feature type="binding site" evidence="13">
    <location>
        <position position="483"/>
    </location>
    <ligand>
        <name>Zn(2+)</name>
        <dbReference type="ChEBI" id="CHEBI:29105"/>
    </ligand>
</feature>
<evidence type="ECO:0000256" key="13">
    <source>
        <dbReference type="HAMAP-Rule" id="MF_01588"/>
    </source>
</evidence>
<evidence type="ECO:0000313" key="16">
    <source>
        <dbReference type="EMBL" id="PWG66091.1"/>
    </source>
</evidence>
<dbReference type="InterPro" id="IPR041663">
    <property type="entry name" value="DisA/LigA_HHH"/>
</dbReference>
<dbReference type="SMART" id="SM00532">
    <property type="entry name" value="LIGANc"/>
    <property type="match status" value="1"/>
</dbReference>
<evidence type="ECO:0000256" key="6">
    <source>
        <dbReference type="ARBA" id="ARBA00022763"/>
    </source>
</evidence>
<feature type="binding site" evidence="13">
    <location>
        <position position="480"/>
    </location>
    <ligand>
        <name>Zn(2+)</name>
        <dbReference type="ChEBI" id="CHEBI:29105"/>
    </ligand>
</feature>
<comment type="caution">
    <text evidence="16">The sequence shown here is derived from an EMBL/GenBank/DDBJ whole genome shotgun (WGS) entry which is preliminary data.</text>
</comment>
<dbReference type="CDD" id="cd17748">
    <property type="entry name" value="BRCT_DNA_ligase_like"/>
    <property type="match status" value="1"/>
</dbReference>
<dbReference type="NCBIfam" id="NF005932">
    <property type="entry name" value="PRK07956.1"/>
    <property type="match status" value="1"/>
</dbReference>
<feature type="binding site" evidence="13">
    <location>
        <position position="383"/>
    </location>
    <ligand>
        <name>NAD(+)</name>
        <dbReference type="ChEBI" id="CHEBI:57540"/>
    </ligand>
</feature>
<dbReference type="CDD" id="cd00114">
    <property type="entry name" value="LIGANc"/>
    <property type="match status" value="1"/>
</dbReference>
<organism evidence="16 17">
    <name type="scientific">Bifidobacterium callitrichidarum</name>
    <dbReference type="NCBI Taxonomy" id="2052941"/>
    <lineage>
        <taxon>Bacteria</taxon>
        <taxon>Bacillati</taxon>
        <taxon>Actinomycetota</taxon>
        <taxon>Actinomycetes</taxon>
        <taxon>Bifidobacteriales</taxon>
        <taxon>Bifidobacteriaceae</taxon>
        <taxon>Bifidobacterium</taxon>
    </lineage>
</organism>
<dbReference type="Gene3D" id="2.40.50.140">
    <property type="entry name" value="Nucleic acid-binding proteins"/>
    <property type="match status" value="1"/>
</dbReference>
<dbReference type="PROSITE" id="PS50172">
    <property type="entry name" value="BRCT"/>
    <property type="match status" value="1"/>
</dbReference>
<accession>A0A2U2NAB5</accession>
<keyword evidence="3 13" id="KW-0436">Ligase</keyword>
<dbReference type="InterPro" id="IPR010994">
    <property type="entry name" value="RuvA_2-like"/>
</dbReference>
<dbReference type="Pfam" id="PF03119">
    <property type="entry name" value="DNA_ligase_ZBD"/>
    <property type="match status" value="1"/>
</dbReference>
<dbReference type="SUPFAM" id="SSF56091">
    <property type="entry name" value="DNA ligase/mRNA capping enzyme, catalytic domain"/>
    <property type="match status" value="1"/>
</dbReference>
<keyword evidence="9 13" id="KW-0520">NAD</keyword>
<feature type="binding site" evidence="13">
    <location>
        <position position="499"/>
    </location>
    <ligand>
        <name>Zn(2+)</name>
        <dbReference type="ChEBI" id="CHEBI:29105"/>
    </ligand>
</feature>
<keyword evidence="13" id="KW-0464">Manganese</keyword>
<protein>
    <recommendedName>
        <fullName evidence="2 13">DNA ligase</fullName>
        <ecNumber evidence="1 13">6.5.1.2</ecNumber>
    </recommendedName>
    <alternativeName>
        <fullName evidence="13">Polydeoxyribonucleotide synthase [NAD(+)]</fullName>
    </alternativeName>
</protein>
<dbReference type="InterPro" id="IPR004149">
    <property type="entry name" value="Znf_DNAligase_C4"/>
</dbReference>
<proteinExistence type="inferred from homology"/>
<dbReference type="RefSeq" id="WP_109056866.1">
    <property type="nucleotide sequence ID" value="NZ_QFFM01000009.1"/>
</dbReference>
<name>A0A2U2NAB5_9BIFI</name>
<feature type="binding site" evidence="13">
    <location>
        <begin position="89"/>
        <end position="93"/>
    </location>
    <ligand>
        <name>NAD(+)</name>
        <dbReference type="ChEBI" id="CHEBI:57540"/>
    </ligand>
</feature>
<dbReference type="NCBIfam" id="TIGR00575">
    <property type="entry name" value="dnlj"/>
    <property type="match status" value="1"/>
</dbReference>
<dbReference type="GO" id="GO:0005829">
    <property type="term" value="C:cytosol"/>
    <property type="evidence" value="ECO:0007669"/>
    <property type="project" value="TreeGrafter"/>
</dbReference>
<evidence type="ECO:0000256" key="9">
    <source>
        <dbReference type="ARBA" id="ARBA00023027"/>
    </source>
</evidence>
<dbReference type="GO" id="GO:0003911">
    <property type="term" value="F:DNA ligase (NAD+) activity"/>
    <property type="evidence" value="ECO:0007669"/>
    <property type="project" value="UniProtKB-UniRule"/>
</dbReference>
<dbReference type="Pfam" id="PF01653">
    <property type="entry name" value="DNA_ligase_aden"/>
    <property type="match status" value="1"/>
</dbReference>
<dbReference type="Pfam" id="PF12826">
    <property type="entry name" value="HHH_2"/>
    <property type="match status" value="1"/>
</dbReference>
<dbReference type="Gene3D" id="1.10.287.610">
    <property type="entry name" value="Helix hairpin bin"/>
    <property type="match status" value="1"/>
</dbReference>
<evidence type="ECO:0000256" key="1">
    <source>
        <dbReference type="ARBA" id="ARBA00012722"/>
    </source>
</evidence>
<feature type="binding site" evidence="13">
    <location>
        <position position="195"/>
    </location>
    <ligand>
        <name>NAD(+)</name>
        <dbReference type="ChEBI" id="CHEBI:57540"/>
    </ligand>
</feature>
<dbReference type="OrthoDB" id="9759736at2"/>
<keyword evidence="10 13" id="KW-0234">DNA repair</keyword>
<evidence type="ECO:0000259" key="15">
    <source>
        <dbReference type="PROSITE" id="PS50172"/>
    </source>
</evidence>
<dbReference type="EC" id="6.5.1.2" evidence="1 13"/>
<gene>
    <name evidence="13" type="primary">ligA</name>
    <name evidence="16" type="ORF">DF196_05440</name>
</gene>
<dbReference type="FunFam" id="3.30.470.30:FF:000001">
    <property type="entry name" value="DNA ligase"/>
    <property type="match status" value="1"/>
</dbReference>
<evidence type="ECO:0000256" key="7">
    <source>
        <dbReference type="ARBA" id="ARBA00022833"/>
    </source>
</evidence>
<evidence type="ECO:0000256" key="11">
    <source>
        <dbReference type="ARBA" id="ARBA00034005"/>
    </source>
</evidence>
<evidence type="ECO:0000256" key="5">
    <source>
        <dbReference type="ARBA" id="ARBA00022723"/>
    </source>
</evidence>
<keyword evidence="6 13" id="KW-0227">DNA damage</keyword>
<dbReference type="PROSITE" id="PS01055">
    <property type="entry name" value="DNA_LIGASE_N1"/>
    <property type="match status" value="1"/>
</dbReference>
<dbReference type="GO" id="GO:0006260">
    <property type="term" value="P:DNA replication"/>
    <property type="evidence" value="ECO:0007669"/>
    <property type="project" value="UniProtKB-KW"/>
</dbReference>
<evidence type="ECO:0000256" key="4">
    <source>
        <dbReference type="ARBA" id="ARBA00022705"/>
    </source>
</evidence>
<dbReference type="Proteomes" id="UP000245876">
    <property type="component" value="Unassembled WGS sequence"/>
</dbReference>
<keyword evidence="4 13" id="KW-0235">DNA replication</keyword>
<evidence type="ECO:0000256" key="8">
    <source>
        <dbReference type="ARBA" id="ARBA00022842"/>
    </source>
</evidence>
<dbReference type="SUPFAM" id="SSF52113">
    <property type="entry name" value="BRCT domain"/>
    <property type="match status" value="1"/>
</dbReference>
<dbReference type="Pfam" id="PF00533">
    <property type="entry name" value="BRCT"/>
    <property type="match status" value="1"/>
</dbReference>
<dbReference type="InterPro" id="IPR004150">
    <property type="entry name" value="NAD_DNA_ligase_OB"/>
</dbReference>
<dbReference type="SMART" id="SM00292">
    <property type="entry name" value="BRCT"/>
    <property type="match status" value="1"/>
</dbReference>
<dbReference type="InterPro" id="IPR001357">
    <property type="entry name" value="BRCT_dom"/>
</dbReference>
<dbReference type="EMBL" id="QFFM01000009">
    <property type="protein sequence ID" value="PWG66091.1"/>
    <property type="molecule type" value="Genomic_DNA"/>
</dbReference>
<comment type="similarity">
    <text evidence="12 13">Belongs to the NAD-dependent DNA ligase family. LigA subfamily.</text>
</comment>
<dbReference type="InterPro" id="IPR012340">
    <property type="entry name" value="NA-bd_OB-fold"/>
</dbReference>
<dbReference type="GO" id="GO:0006281">
    <property type="term" value="P:DNA repair"/>
    <property type="evidence" value="ECO:0007669"/>
    <property type="project" value="UniProtKB-KW"/>
</dbReference>
<dbReference type="SUPFAM" id="SSF47781">
    <property type="entry name" value="RuvA domain 2-like"/>
    <property type="match status" value="2"/>
</dbReference>
<dbReference type="Gene3D" id="6.20.10.30">
    <property type="match status" value="1"/>
</dbReference>
<feature type="binding site" evidence="13">
    <location>
        <position position="359"/>
    </location>
    <ligand>
        <name>NAD(+)</name>
        <dbReference type="ChEBI" id="CHEBI:57540"/>
    </ligand>
</feature>
<dbReference type="Gene3D" id="3.30.470.30">
    <property type="entry name" value="DNA ligase/mRNA capping enzyme"/>
    <property type="match status" value="1"/>
</dbReference>
<dbReference type="FunFam" id="2.40.50.140:FF:000012">
    <property type="entry name" value="DNA ligase"/>
    <property type="match status" value="1"/>
</dbReference>
<keyword evidence="17" id="KW-1185">Reference proteome</keyword>
<evidence type="ECO:0000256" key="14">
    <source>
        <dbReference type="RuleBase" id="RU000618"/>
    </source>
</evidence>
<dbReference type="PANTHER" id="PTHR23389:SF9">
    <property type="entry name" value="DNA LIGASE"/>
    <property type="match status" value="1"/>
</dbReference>
<dbReference type="Gene3D" id="1.10.150.20">
    <property type="entry name" value="5' to 3' exonuclease, C-terminal subdomain"/>
    <property type="match status" value="2"/>
</dbReference>
<feature type="active site" description="N6-AMP-lysine intermediate" evidence="13">
    <location>
        <position position="174"/>
    </location>
</feature>
<dbReference type="AlphaFoldDB" id="A0A2U2NAB5"/>
<evidence type="ECO:0000313" key="17">
    <source>
        <dbReference type="Proteomes" id="UP000245876"/>
    </source>
</evidence>
<comment type="catalytic activity">
    <reaction evidence="11 13 14">
        <text>NAD(+) + (deoxyribonucleotide)n-3'-hydroxyl + 5'-phospho-(deoxyribonucleotide)m = (deoxyribonucleotide)n+m + AMP + beta-nicotinamide D-nucleotide.</text>
        <dbReference type="EC" id="6.5.1.2"/>
    </reaction>
</comment>
<evidence type="ECO:0000256" key="12">
    <source>
        <dbReference type="ARBA" id="ARBA00060881"/>
    </source>
</evidence>
<dbReference type="PROSITE" id="PS01056">
    <property type="entry name" value="DNA_LIGASE_N2"/>
    <property type="match status" value="1"/>
</dbReference>
<comment type="cofactor">
    <cofactor evidence="13">
        <name>Mg(2+)</name>
        <dbReference type="ChEBI" id="CHEBI:18420"/>
    </cofactor>
    <cofactor evidence="13">
        <name>Mn(2+)</name>
        <dbReference type="ChEBI" id="CHEBI:29035"/>
    </cofactor>
</comment>